<evidence type="ECO:0000313" key="5">
    <source>
        <dbReference type="Proteomes" id="UP000054683"/>
    </source>
</evidence>
<dbReference type="AlphaFoldDB" id="A0A158IY35"/>
<dbReference type="GO" id="GO:0005829">
    <property type="term" value="C:cytosol"/>
    <property type="evidence" value="ECO:0007669"/>
    <property type="project" value="TreeGrafter"/>
</dbReference>
<evidence type="ECO:0000259" key="3">
    <source>
        <dbReference type="PROSITE" id="PS50943"/>
    </source>
</evidence>
<dbReference type="PANTHER" id="PTHR46797">
    <property type="entry name" value="HTH-TYPE TRANSCRIPTIONAL REGULATOR"/>
    <property type="match status" value="1"/>
</dbReference>
<dbReference type="Pfam" id="PF01381">
    <property type="entry name" value="HTH_3"/>
    <property type="match status" value="1"/>
</dbReference>
<feature type="region of interest" description="Disordered" evidence="2">
    <location>
        <begin position="78"/>
        <end position="100"/>
    </location>
</feature>
<evidence type="ECO:0000313" key="4">
    <source>
        <dbReference type="EMBL" id="SAL61506.1"/>
    </source>
</evidence>
<dbReference type="Gene3D" id="1.10.260.40">
    <property type="entry name" value="lambda repressor-like DNA-binding domains"/>
    <property type="match status" value="1"/>
</dbReference>
<dbReference type="PANTHER" id="PTHR46797:SF1">
    <property type="entry name" value="METHYLPHOSPHONATE SYNTHASE"/>
    <property type="match status" value="1"/>
</dbReference>
<dbReference type="RefSeq" id="WP_062091070.1">
    <property type="nucleotide sequence ID" value="NZ_FCOK02000065.1"/>
</dbReference>
<gene>
    <name evidence="4" type="ORF">AWB69_06839</name>
</gene>
<protein>
    <submittedName>
        <fullName evidence="4">DNA-binding protein</fullName>
    </submittedName>
</protein>
<dbReference type="EMBL" id="FCOK02000065">
    <property type="protein sequence ID" value="SAL61506.1"/>
    <property type="molecule type" value="Genomic_DNA"/>
</dbReference>
<dbReference type="GO" id="GO:0003677">
    <property type="term" value="F:DNA binding"/>
    <property type="evidence" value="ECO:0007669"/>
    <property type="project" value="UniProtKB-KW"/>
</dbReference>
<sequence length="100" mass="10917">MKEELNPSQLEMRLLLSNNLKRLRAARGLSQEGLADLAGLHRTYVSQLERMITNGSMDNLALVAQALAVAPAELFADNQGEAEPVDNSDGKKVRRGTSKI</sequence>
<dbReference type="InterPro" id="IPR001387">
    <property type="entry name" value="Cro/C1-type_HTH"/>
</dbReference>
<dbReference type="SMART" id="SM00530">
    <property type="entry name" value="HTH_XRE"/>
    <property type="match status" value="1"/>
</dbReference>
<feature type="domain" description="HTH cro/C1-type" evidence="3">
    <location>
        <begin position="20"/>
        <end position="74"/>
    </location>
</feature>
<dbReference type="SUPFAM" id="SSF47413">
    <property type="entry name" value="lambda repressor-like DNA-binding domains"/>
    <property type="match status" value="1"/>
</dbReference>
<evidence type="ECO:0000256" key="1">
    <source>
        <dbReference type="ARBA" id="ARBA00023125"/>
    </source>
</evidence>
<dbReference type="GO" id="GO:0003700">
    <property type="term" value="F:DNA-binding transcription factor activity"/>
    <property type="evidence" value="ECO:0007669"/>
    <property type="project" value="TreeGrafter"/>
</dbReference>
<keyword evidence="1 4" id="KW-0238">DNA-binding</keyword>
<organism evidence="4 5">
    <name type="scientific">Caballeronia udeis</name>
    <dbReference type="NCBI Taxonomy" id="1232866"/>
    <lineage>
        <taxon>Bacteria</taxon>
        <taxon>Pseudomonadati</taxon>
        <taxon>Pseudomonadota</taxon>
        <taxon>Betaproteobacteria</taxon>
        <taxon>Burkholderiales</taxon>
        <taxon>Burkholderiaceae</taxon>
        <taxon>Caballeronia</taxon>
    </lineage>
</organism>
<dbReference type="Proteomes" id="UP000054683">
    <property type="component" value="Unassembled WGS sequence"/>
</dbReference>
<dbReference type="PROSITE" id="PS50943">
    <property type="entry name" value="HTH_CROC1"/>
    <property type="match status" value="1"/>
</dbReference>
<dbReference type="CDD" id="cd00093">
    <property type="entry name" value="HTH_XRE"/>
    <property type="match status" value="1"/>
</dbReference>
<reference evidence="4 5" key="1">
    <citation type="submission" date="2016-01" db="EMBL/GenBank/DDBJ databases">
        <authorList>
            <person name="Oliw E.H."/>
        </authorList>
    </citation>
    <scope>NUCLEOTIDE SEQUENCE [LARGE SCALE GENOMIC DNA]</scope>
    <source>
        <strain evidence="4">LMG 27134</strain>
    </source>
</reference>
<name>A0A158IY35_9BURK</name>
<dbReference type="InterPro" id="IPR050807">
    <property type="entry name" value="TransReg_Diox_bact_type"/>
</dbReference>
<evidence type="ECO:0000256" key="2">
    <source>
        <dbReference type="SAM" id="MobiDB-lite"/>
    </source>
</evidence>
<accession>A0A158IY35</accession>
<proteinExistence type="predicted"/>
<dbReference type="OrthoDB" id="8527856at2"/>
<dbReference type="InterPro" id="IPR010982">
    <property type="entry name" value="Lambda_DNA-bd_dom_sf"/>
</dbReference>